<proteinExistence type="predicted"/>
<dbReference type="GO" id="GO:0009245">
    <property type="term" value="P:lipid A biosynthetic process"/>
    <property type="evidence" value="ECO:0007669"/>
    <property type="project" value="InterPro"/>
</dbReference>
<dbReference type="Pfam" id="PF03331">
    <property type="entry name" value="LpxC"/>
    <property type="match status" value="1"/>
</dbReference>
<protein>
    <recommendedName>
        <fullName evidence="2">UDP-3-O-[3-hydroxymyristoyl] N-acetylglucosamine deacetylase</fullName>
    </recommendedName>
</protein>
<dbReference type="InterPro" id="IPR020568">
    <property type="entry name" value="Ribosomal_Su5_D2-typ_SF"/>
</dbReference>
<dbReference type="GO" id="GO:0103117">
    <property type="term" value="F:UDP-3-O-acyl-N-acetylglucosamine deacetylase activity"/>
    <property type="evidence" value="ECO:0007669"/>
    <property type="project" value="InterPro"/>
</dbReference>
<feature type="non-terminal residue" evidence="1">
    <location>
        <position position="71"/>
    </location>
</feature>
<gene>
    <name evidence="1" type="ORF">METZ01_LOCUS360237</name>
</gene>
<dbReference type="InterPro" id="IPR015870">
    <property type="entry name" value="UDP-acyl_N-AcGlcN_deAcase_N"/>
</dbReference>
<organism evidence="1">
    <name type="scientific">marine metagenome</name>
    <dbReference type="NCBI Taxonomy" id="408172"/>
    <lineage>
        <taxon>unclassified sequences</taxon>
        <taxon>metagenomes</taxon>
        <taxon>ecological metagenomes</taxon>
    </lineage>
</organism>
<accession>A0A382SC05</accession>
<evidence type="ECO:0008006" key="2">
    <source>
        <dbReference type="Google" id="ProtNLM"/>
    </source>
</evidence>
<dbReference type="InterPro" id="IPR004463">
    <property type="entry name" value="UDP-acyl_GlcNac_deAcase"/>
</dbReference>
<dbReference type="Gene3D" id="3.30.230.20">
    <property type="entry name" value="lpxc deacetylase, domain 1"/>
    <property type="match status" value="1"/>
</dbReference>
<dbReference type="PANTHER" id="PTHR33694:SF1">
    <property type="entry name" value="UDP-3-O-ACYL-N-ACETYLGLUCOSAMINE DEACETYLASE 1, MITOCHONDRIAL-RELATED"/>
    <property type="match status" value="1"/>
</dbReference>
<dbReference type="SUPFAM" id="SSF54211">
    <property type="entry name" value="Ribosomal protein S5 domain 2-like"/>
    <property type="match status" value="1"/>
</dbReference>
<evidence type="ECO:0000313" key="1">
    <source>
        <dbReference type="EMBL" id="SVD07383.1"/>
    </source>
</evidence>
<dbReference type="EMBL" id="UINC01127937">
    <property type="protein sequence ID" value="SVD07383.1"/>
    <property type="molecule type" value="Genomic_DNA"/>
</dbReference>
<sequence length="71" mass="7915">MKQHTIKEEVSATGIGVHSGKEVKITLKPAPADTGIIFWRNDDSPYQRAYKLLYREVPAVVDNVTNTLMAT</sequence>
<dbReference type="GO" id="GO:0016020">
    <property type="term" value="C:membrane"/>
    <property type="evidence" value="ECO:0007669"/>
    <property type="project" value="GOC"/>
</dbReference>
<name>A0A382SC05_9ZZZZ</name>
<reference evidence="1" key="1">
    <citation type="submission" date="2018-05" db="EMBL/GenBank/DDBJ databases">
        <authorList>
            <person name="Lanie J.A."/>
            <person name="Ng W.-L."/>
            <person name="Kazmierczak K.M."/>
            <person name="Andrzejewski T.M."/>
            <person name="Davidsen T.M."/>
            <person name="Wayne K.J."/>
            <person name="Tettelin H."/>
            <person name="Glass J.I."/>
            <person name="Rusch D."/>
            <person name="Podicherti R."/>
            <person name="Tsui H.-C.T."/>
            <person name="Winkler M.E."/>
        </authorList>
    </citation>
    <scope>NUCLEOTIDE SEQUENCE</scope>
</reference>
<dbReference type="PANTHER" id="PTHR33694">
    <property type="entry name" value="UDP-3-O-ACYL-N-ACETYLGLUCOSAMINE DEACETYLASE 1, MITOCHONDRIAL-RELATED"/>
    <property type="match status" value="1"/>
</dbReference>
<dbReference type="AlphaFoldDB" id="A0A382SC05"/>